<dbReference type="Proteomes" id="UP001500171">
    <property type="component" value="Unassembled WGS sequence"/>
</dbReference>
<dbReference type="InterPro" id="IPR006837">
    <property type="entry name" value="Divergent_DAC"/>
</dbReference>
<evidence type="ECO:0000313" key="1">
    <source>
        <dbReference type="EMBL" id="GAA5111779.1"/>
    </source>
</evidence>
<sequence length="259" mass="28851">MPAAYGAKLALVIDDFGYREHNEEQIIALSPEITVAVLPNAPNAARIATLAHQSGNDVIIHLPMAPKSKQPLEINTLFPNMGEQDIHRIISYAVDHVPYAIGMNNHMGSLMTADLDGMRKVMKSLSAYSLFFLDSKTIAKSQAINAAKEYRVATVSRDIFLDDSQDEQSIAHQYDLAIAHARKYGSAVAIGHPYNSTVKVLTAKLAQLPDDIELVKVSRLVQKPNKIQLGTLIEHYKIWFEQSLFQYVILQQTLKNKLD</sequence>
<dbReference type="InterPro" id="IPR011330">
    <property type="entry name" value="Glyco_hydro/deAcase_b/a-brl"/>
</dbReference>
<dbReference type="EMBL" id="BAABHY010000003">
    <property type="protein sequence ID" value="GAA5111779.1"/>
    <property type="molecule type" value="Genomic_DNA"/>
</dbReference>
<evidence type="ECO:0000313" key="2">
    <source>
        <dbReference type="Proteomes" id="UP001500171"/>
    </source>
</evidence>
<organism evidence="1 2">
    <name type="scientific">Orbus sasakiae</name>
    <dbReference type="NCBI Taxonomy" id="1078475"/>
    <lineage>
        <taxon>Bacteria</taxon>
        <taxon>Pseudomonadati</taxon>
        <taxon>Pseudomonadota</taxon>
        <taxon>Gammaproteobacteria</taxon>
        <taxon>Orbales</taxon>
        <taxon>Orbaceae</taxon>
        <taxon>Orbus</taxon>
    </lineage>
</organism>
<dbReference type="PANTHER" id="PTHR30105:SF2">
    <property type="entry name" value="DIVERGENT POLYSACCHARIDE DEACETYLASE SUPERFAMILY"/>
    <property type="match status" value="1"/>
</dbReference>
<dbReference type="PANTHER" id="PTHR30105">
    <property type="entry name" value="UNCHARACTERIZED YIBQ-RELATED"/>
    <property type="match status" value="1"/>
</dbReference>
<proteinExistence type="predicted"/>
<protein>
    <recommendedName>
        <fullName evidence="3">Divergent polysaccharide deacetylase family protein</fullName>
    </recommendedName>
</protein>
<keyword evidence="2" id="KW-1185">Reference proteome</keyword>
<accession>A0ABP9N882</accession>
<comment type="caution">
    <text evidence="1">The sequence shown here is derived from an EMBL/GenBank/DDBJ whole genome shotgun (WGS) entry which is preliminary data.</text>
</comment>
<dbReference type="Pfam" id="PF04748">
    <property type="entry name" value="Polysacc_deac_2"/>
    <property type="match status" value="1"/>
</dbReference>
<name>A0ABP9N882_9GAMM</name>
<dbReference type="Gene3D" id="3.20.20.370">
    <property type="entry name" value="Glycoside hydrolase/deacetylase"/>
    <property type="match status" value="1"/>
</dbReference>
<dbReference type="SUPFAM" id="SSF88713">
    <property type="entry name" value="Glycoside hydrolase/deacetylase"/>
    <property type="match status" value="1"/>
</dbReference>
<evidence type="ECO:0008006" key="3">
    <source>
        <dbReference type="Google" id="ProtNLM"/>
    </source>
</evidence>
<reference evidence="2" key="1">
    <citation type="journal article" date="2019" name="Int. J. Syst. Evol. Microbiol.">
        <title>The Global Catalogue of Microorganisms (GCM) 10K type strain sequencing project: providing services to taxonomists for standard genome sequencing and annotation.</title>
        <authorList>
            <consortium name="The Broad Institute Genomics Platform"/>
            <consortium name="The Broad Institute Genome Sequencing Center for Infectious Disease"/>
            <person name="Wu L."/>
            <person name="Ma J."/>
        </authorList>
    </citation>
    <scope>NUCLEOTIDE SEQUENCE [LARGE SCALE GENOMIC DNA]</scope>
    <source>
        <strain evidence="2">JCM 18050</strain>
    </source>
</reference>
<dbReference type="CDD" id="cd10936">
    <property type="entry name" value="CE4_DAC2"/>
    <property type="match status" value="1"/>
</dbReference>
<gene>
    <name evidence="1" type="ORF">GCM10023211_17730</name>
</gene>